<dbReference type="SMART" id="SM00431">
    <property type="entry name" value="SCAN"/>
    <property type="match status" value="1"/>
</dbReference>
<feature type="compositionally biased region" description="Basic residues" evidence="13">
    <location>
        <begin position="336"/>
        <end position="345"/>
    </location>
</feature>
<dbReference type="GO" id="GO:0003677">
    <property type="term" value="F:DNA binding"/>
    <property type="evidence" value="ECO:0007669"/>
    <property type="project" value="UniProtKB-KW"/>
</dbReference>
<dbReference type="CDD" id="cd07936">
    <property type="entry name" value="SCAN"/>
    <property type="match status" value="1"/>
</dbReference>
<evidence type="ECO:0000259" key="14">
    <source>
        <dbReference type="PROSITE" id="PS50157"/>
    </source>
</evidence>
<dbReference type="Gene3D" id="1.10.4020.10">
    <property type="entry name" value="DNA breaking-rejoining enzymes"/>
    <property type="match status" value="1"/>
</dbReference>
<dbReference type="FunFam" id="3.30.160.60:FF:001501">
    <property type="entry name" value="Zinc finger protein 483"/>
    <property type="match status" value="1"/>
</dbReference>
<evidence type="ECO:0000313" key="17">
    <source>
        <dbReference type="Ensembl" id="ENSCCNP00000001116.1"/>
    </source>
</evidence>
<dbReference type="Pfam" id="PF02023">
    <property type="entry name" value="SCAN"/>
    <property type="match status" value="1"/>
</dbReference>
<dbReference type="AlphaFoldDB" id="A0A8C0VV37"/>
<evidence type="ECO:0000256" key="8">
    <source>
        <dbReference type="ARBA" id="ARBA00023125"/>
    </source>
</evidence>
<feature type="domain" description="C2H2-type" evidence="14">
    <location>
        <begin position="648"/>
        <end position="675"/>
    </location>
</feature>
<comment type="subcellular location">
    <subcellularLocation>
        <location evidence="1 12">Nucleus</location>
    </subcellularLocation>
</comment>
<dbReference type="SMART" id="SM00355">
    <property type="entry name" value="ZnF_C2H2"/>
    <property type="match status" value="9"/>
</dbReference>
<feature type="domain" description="C2H2-type" evidence="14">
    <location>
        <begin position="620"/>
        <end position="647"/>
    </location>
</feature>
<dbReference type="InterPro" id="IPR001909">
    <property type="entry name" value="KRAB"/>
</dbReference>
<evidence type="ECO:0000256" key="7">
    <source>
        <dbReference type="ARBA" id="ARBA00023015"/>
    </source>
</evidence>
<keyword evidence="9" id="KW-0804">Transcription</keyword>
<evidence type="ECO:0000256" key="10">
    <source>
        <dbReference type="ARBA" id="ARBA00023242"/>
    </source>
</evidence>
<feature type="domain" description="C2H2-type" evidence="14">
    <location>
        <begin position="676"/>
        <end position="703"/>
    </location>
</feature>
<evidence type="ECO:0000256" key="6">
    <source>
        <dbReference type="ARBA" id="ARBA00022833"/>
    </source>
</evidence>
<dbReference type="InterPro" id="IPR013087">
    <property type="entry name" value="Znf_C2H2_type"/>
</dbReference>
<dbReference type="FunFam" id="3.30.160.60:FF:002090">
    <property type="entry name" value="Zinc finger protein 473"/>
    <property type="match status" value="2"/>
</dbReference>
<comment type="similarity">
    <text evidence="2">Belongs to the krueppel C2H2-type zinc-finger protein family.</text>
</comment>
<dbReference type="SUPFAM" id="SSF57667">
    <property type="entry name" value="beta-beta-alpha zinc fingers"/>
    <property type="match status" value="7"/>
</dbReference>
<dbReference type="GO" id="GO:0005634">
    <property type="term" value="C:nucleus"/>
    <property type="evidence" value="ECO:0007669"/>
    <property type="project" value="UniProtKB-SubCell"/>
</dbReference>
<keyword evidence="7" id="KW-0805">Transcription regulation</keyword>
<dbReference type="FunFam" id="3.30.160.60:FF:001540">
    <property type="entry name" value="zinc finger protein 483 isoform X2"/>
    <property type="match status" value="1"/>
</dbReference>
<dbReference type="FunFam" id="3.30.160.60:FF:000688">
    <property type="entry name" value="zinc finger protein 197 isoform X1"/>
    <property type="match status" value="1"/>
</dbReference>
<dbReference type="FunFam" id="3.30.160.60:FF:000608">
    <property type="entry name" value="zinc finger protein 286A isoform X1"/>
    <property type="match status" value="1"/>
</dbReference>
<feature type="domain" description="C2H2-type" evidence="14">
    <location>
        <begin position="480"/>
        <end position="507"/>
    </location>
</feature>
<name>A0A8C0VV37_CASCN</name>
<dbReference type="Pfam" id="PF00096">
    <property type="entry name" value="zf-C2H2"/>
    <property type="match status" value="7"/>
</dbReference>
<organism evidence="17">
    <name type="scientific">Castor canadensis</name>
    <name type="common">American beaver</name>
    <dbReference type="NCBI Taxonomy" id="51338"/>
    <lineage>
        <taxon>Eukaryota</taxon>
        <taxon>Metazoa</taxon>
        <taxon>Chordata</taxon>
        <taxon>Craniata</taxon>
        <taxon>Vertebrata</taxon>
        <taxon>Euteleostomi</taxon>
        <taxon>Mammalia</taxon>
        <taxon>Eutheria</taxon>
        <taxon>Euarchontoglires</taxon>
        <taxon>Glires</taxon>
        <taxon>Rodentia</taxon>
        <taxon>Castorimorpha</taxon>
        <taxon>Castoridae</taxon>
        <taxon>Castor</taxon>
    </lineage>
</organism>
<keyword evidence="6" id="KW-0862">Zinc</keyword>
<dbReference type="PROSITE" id="PS50805">
    <property type="entry name" value="KRAB"/>
    <property type="match status" value="1"/>
</dbReference>
<dbReference type="InterPro" id="IPR036236">
    <property type="entry name" value="Znf_C2H2_sf"/>
</dbReference>
<evidence type="ECO:0008006" key="18">
    <source>
        <dbReference type="Google" id="ProtNLM"/>
    </source>
</evidence>
<dbReference type="FunFam" id="1.10.4020.10:FF:000001">
    <property type="entry name" value="zinc finger protein 263 isoform X1"/>
    <property type="match status" value="1"/>
</dbReference>
<dbReference type="InterPro" id="IPR050826">
    <property type="entry name" value="Krueppel_C2H2_ZnFinger"/>
</dbReference>
<feature type="domain" description="C2H2-type" evidence="14">
    <location>
        <begin position="592"/>
        <end position="619"/>
    </location>
</feature>
<evidence type="ECO:0000256" key="3">
    <source>
        <dbReference type="ARBA" id="ARBA00022723"/>
    </source>
</evidence>
<evidence type="ECO:0000256" key="12">
    <source>
        <dbReference type="PROSITE-ProRule" id="PRU00187"/>
    </source>
</evidence>
<dbReference type="PROSITE" id="PS50157">
    <property type="entry name" value="ZINC_FINGER_C2H2_2"/>
    <property type="match status" value="9"/>
</dbReference>
<dbReference type="InterPro" id="IPR038269">
    <property type="entry name" value="SCAN_sf"/>
</dbReference>
<dbReference type="GO" id="GO:0006355">
    <property type="term" value="P:regulation of DNA-templated transcription"/>
    <property type="evidence" value="ECO:0007669"/>
    <property type="project" value="InterPro"/>
</dbReference>
<evidence type="ECO:0000256" key="2">
    <source>
        <dbReference type="ARBA" id="ARBA00006991"/>
    </source>
</evidence>
<dbReference type="InterPro" id="IPR036051">
    <property type="entry name" value="KRAB_dom_sf"/>
</dbReference>
<feature type="domain" description="SCAN box" evidence="15">
    <location>
        <begin position="52"/>
        <end position="134"/>
    </location>
</feature>
<protein>
    <recommendedName>
        <fullName evidence="18">Zinc finger protein 483</fullName>
    </recommendedName>
</protein>
<reference evidence="17" key="1">
    <citation type="submission" date="2023-09" db="UniProtKB">
        <authorList>
            <consortium name="Ensembl"/>
        </authorList>
    </citation>
    <scope>IDENTIFICATION</scope>
</reference>
<feature type="compositionally biased region" description="Basic and acidic residues" evidence="13">
    <location>
        <begin position="311"/>
        <end position="322"/>
    </location>
</feature>
<evidence type="ECO:0000256" key="1">
    <source>
        <dbReference type="ARBA" id="ARBA00004123"/>
    </source>
</evidence>
<dbReference type="InterPro" id="IPR003309">
    <property type="entry name" value="SCAN_dom"/>
</dbReference>
<evidence type="ECO:0000256" key="11">
    <source>
        <dbReference type="PROSITE-ProRule" id="PRU00042"/>
    </source>
</evidence>
<sequence>IQAAVPLNKMTATSPDPPTLALSEKNEVLRVHTPGDQEALLRGAMADIESLRQKFRWFCYSGEVGPRKALNQLWERCIQWLRPDIHTKEQILELLVFEQFLTVLPGEMRIWVKSQHPDSSEEVVTLIEDLSQMLEEKEDLITQDSVCKEENSGDDEIVAALPNTESCESLTFQDVAVNLSRGEWKKLEPSQKELCKEVLLENLGNLEFLGFPVSKLDLISQLNWVKLPKMLQKEVSKGSRPGELVKKGEPRGQLEVFMEEFTLEQIIEKCFKDDGYGLMAEFQKKHGRSEKDQGKRRHSKEKQKKSHRKGGKGEEFDPEKSLSGKSFKRSSDSIKHLKAQLRKKSRSYNECKKPFSFHSDLVLNHKEHTAENSRKYSEGGKGLSQSSSHTEHKKIHLGDKSQKCSKCGVAFTQSLSHSKNKTSMCEKCRKNLCQDTTLNKEKGPKTGEKTRKCSKCGKAFKYTCGKALGGSSHHDEEKLHKCDECGKRFALTAHLIKHQRIHTGEKPFKCKHCGRPFSDSSSLYQHQRIHTGEKPFKCTDCGKSFSHSSSLSKHQRIHTGEKPYKCDECGKAFRQNSCLTRHQRIHTGEKPYLCIDCGLTFSHFTSVIYHQRLHSGEKPYKCNQCEKAFPTHSLLSRHQRIHTGVKPYKCKECGKSFSQSSSLNEHHRVHTGEKPYECDFCGATFSRSSILVEHVKIHTRSREYECNKCDKIFKSNSGLLRHRLFHTTE</sequence>
<evidence type="ECO:0000259" key="15">
    <source>
        <dbReference type="PROSITE" id="PS50804"/>
    </source>
</evidence>
<dbReference type="FunFam" id="3.30.160.60:FF:000557">
    <property type="entry name" value="zinc finger and SCAN domain-containing protein 29"/>
    <property type="match status" value="1"/>
</dbReference>
<keyword evidence="3" id="KW-0479">Metal-binding</keyword>
<keyword evidence="4" id="KW-0677">Repeat</keyword>
<evidence type="ECO:0000259" key="16">
    <source>
        <dbReference type="PROSITE" id="PS50805"/>
    </source>
</evidence>
<keyword evidence="10 12" id="KW-0539">Nucleus</keyword>
<dbReference type="PROSITE" id="PS00028">
    <property type="entry name" value="ZINC_FINGER_C2H2_1"/>
    <property type="match status" value="9"/>
</dbReference>
<dbReference type="Gene3D" id="6.10.140.140">
    <property type="match status" value="1"/>
</dbReference>
<feature type="domain" description="C2H2-type" evidence="14">
    <location>
        <begin position="508"/>
        <end position="535"/>
    </location>
</feature>
<dbReference type="Pfam" id="PF01352">
    <property type="entry name" value="KRAB"/>
    <property type="match status" value="1"/>
</dbReference>
<keyword evidence="5 11" id="KW-0863">Zinc-finger</keyword>
<dbReference type="GO" id="GO:0008270">
    <property type="term" value="F:zinc ion binding"/>
    <property type="evidence" value="ECO:0007669"/>
    <property type="project" value="UniProtKB-KW"/>
</dbReference>
<gene>
    <name evidence="17" type="primary">Znf483</name>
</gene>
<dbReference type="PROSITE" id="PS50804">
    <property type="entry name" value="SCAN_BOX"/>
    <property type="match status" value="1"/>
</dbReference>
<keyword evidence="8" id="KW-0238">DNA-binding</keyword>
<feature type="domain" description="C2H2-type" evidence="14">
    <location>
        <begin position="564"/>
        <end position="591"/>
    </location>
</feature>
<dbReference type="CDD" id="cd07765">
    <property type="entry name" value="KRAB_A-box"/>
    <property type="match status" value="1"/>
</dbReference>
<dbReference type="FunFam" id="3.30.160.60:FF:000016">
    <property type="entry name" value="zinc finger protein 37 homolog"/>
    <property type="match status" value="1"/>
</dbReference>
<dbReference type="Ensembl" id="ENSCCNT00000001443.1">
    <property type="protein sequence ID" value="ENSCCNP00000001116.1"/>
    <property type="gene ID" value="ENSCCNG00000001209.1"/>
</dbReference>
<evidence type="ECO:0000256" key="9">
    <source>
        <dbReference type="ARBA" id="ARBA00023163"/>
    </source>
</evidence>
<dbReference type="PANTHER" id="PTHR24377">
    <property type="entry name" value="IP01015P-RELATED"/>
    <property type="match status" value="1"/>
</dbReference>
<proteinExistence type="inferred from homology"/>
<feature type="compositionally biased region" description="Basic and acidic residues" evidence="13">
    <location>
        <begin position="369"/>
        <end position="378"/>
    </location>
</feature>
<dbReference type="SUPFAM" id="SSF109640">
    <property type="entry name" value="KRAB domain (Kruppel-associated box)"/>
    <property type="match status" value="1"/>
</dbReference>
<feature type="region of interest" description="Disordered" evidence="13">
    <location>
        <begin position="284"/>
        <end position="345"/>
    </location>
</feature>
<evidence type="ECO:0000256" key="5">
    <source>
        <dbReference type="ARBA" id="ARBA00022771"/>
    </source>
</evidence>
<feature type="compositionally biased region" description="Basic residues" evidence="13">
    <location>
        <begin position="294"/>
        <end position="310"/>
    </location>
</feature>
<dbReference type="SMART" id="SM00349">
    <property type="entry name" value="KRAB"/>
    <property type="match status" value="1"/>
</dbReference>
<evidence type="ECO:0000256" key="4">
    <source>
        <dbReference type="ARBA" id="ARBA00022737"/>
    </source>
</evidence>
<dbReference type="SUPFAM" id="SSF47353">
    <property type="entry name" value="Retrovirus capsid dimerization domain-like"/>
    <property type="match status" value="1"/>
</dbReference>
<dbReference type="Gene3D" id="3.30.160.60">
    <property type="entry name" value="Classic Zinc Finger"/>
    <property type="match status" value="10"/>
</dbReference>
<evidence type="ECO:0000256" key="13">
    <source>
        <dbReference type="SAM" id="MobiDB-lite"/>
    </source>
</evidence>
<accession>A0A8C0VV37</accession>
<feature type="domain" description="C2H2-type" evidence="14">
    <location>
        <begin position="704"/>
        <end position="729"/>
    </location>
</feature>
<feature type="domain" description="C2H2-type" evidence="14">
    <location>
        <begin position="536"/>
        <end position="563"/>
    </location>
</feature>
<dbReference type="FunFam" id="3.30.160.60:FF:000512">
    <property type="entry name" value="zinc finger protein 197 isoform X1"/>
    <property type="match status" value="1"/>
</dbReference>
<feature type="region of interest" description="Disordered" evidence="13">
    <location>
        <begin position="369"/>
        <end position="397"/>
    </location>
</feature>
<feature type="domain" description="KRAB" evidence="16">
    <location>
        <begin position="170"/>
        <end position="241"/>
    </location>
</feature>